<comment type="caution">
    <text evidence="1">The sequence shown here is derived from an EMBL/GenBank/DDBJ whole genome shotgun (WGS) entry which is preliminary data.</text>
</comment>
<gene>
    <name evidence="1" type="ORF">SCALOS_LOCUS5496</name>
</gene>
<sequence>MSSEEIIQRKALGRAAEIGFLYDATRDIFCGSSIFKTEPSSNMIRIMDTPHTDLKYEYEDSYKEKFSMLDVEAQLKMSVLSGLSPLEGSGKYLGDMKNESKSVRGSLMFKFISIEENLNIKHDDILTYISENTLNVPGATHVVTGIKWGSTVIASFEYGKINEKDILQVKGDLKANLEMLSPYIPTPQGTGDVHNVKKEQTNIKNRFSIKIFGDVIPDDKILPQSFDEAKKIMAELPSYAKKYNHGKGVPVELKLYPLSKLARQLKQNLTISCMITELNEEIILKVEQVFDKFLKSKKMLNDLYNDAQIISDYIQYETLDQIEKHVQHVEIEETNIRKELADCLVEIRSGKCDINEIEKKITKFQESILSKESITAFTKKYKSVQEKANLIFNLKTKNVEYVEKDATINYILQIYQDYEVYILLDNDEYIVGGNSSPEYTKFQDLFKNSNDISCKFLIAELKICTRIEGPGYPIILHYIKGKPAHDSYSFVDEEINILLLGEVGVGKSTFINTFANYFTFNSLDDAKSKERVLIPSEFIITDSHDKKAKFIKIGENNLNEQFTNKETSSTKSCKSYVFHAANKVIRLIDTPGIHQDAKNFENILAHISHFQYLNGICILLKSNNTQLTLTLNIVPLILSHFSGSAKDNIVFCFTNSRETSYYPGNILPPLKKQLSNLFHKSGIEIKALKDTIYCLDNEAFRFLAAFKENISFNVEESFAISWKTSVHELIRLVQFLTSRPPHKVKETILFNKARKIVKYLEKDYITINKRTDDAEQLQKMLKEEKIIVEIKEIFDLLLNKNSIVTINENKEFKCSETFDKKGSNTLLSLSNIDELEKKLYNLPIYGRDLYKMFEENFKQENRQFSYLENHCELPENNNALKSLFFN</sequence>
<organism evidence="1 2">
    <name type="scientific">Scutellospora calospora</name>
    <dbReference type="NCBI Taxonomy" id="85575"/>
    <lineage>
        <taxon>Eukaryota</taxon>
        <taxon>Fungi</taxon>
        <taxon>Fungi incertae sedis</taxon>
        <taxon>Mucoromycota</taxon>
        <taxon>Glomeromycotina</taxon>
        <taxon>Glomeromycetes</taxon>
        <taxon>Diversisporales</taxon>
        <taxon>Gigasporaceae</taxon>
        <taxon>Scutellospora</taxon>
    </lineage>
</organism>
<proteinExistence type="predicted"/>
<reference evidence="1" key="1">
    <citation type="submission" date="2021-06" db="EMBL/GenBank/DDBJ databases">
        <authorList>
            <person name="Kallberg Y."/>
            <person name="Tangrot J."/>
            <person name="Rosling A."/>
        </authorList>
    </citation>
    <scope>NUCLEOTIDE SEQUENCE</scope>
    <source>
        <strain evidence="1">AU212A</strain>
    </source>
</reference>
<keyword evidence="2" id="KW-1185">Reference proteome</keyword>
<evidence type="ECO:0000313" key="1">
    <source>
        <dbReference type="EMBL" id="CAG8560709.1"/>
    </source>
</evidence>
<feature type="non-terminal residue" evidence="1">
    <location>
        <position position="886"/>
    </location>
</feature>
<dbReference type="Proteomes" id="UP000789860">
    <property type="component" value="Unassembled WGS sequence"/>
</dbReference>
<dbReference type="EMBL" id="CAJVPM010009043">
    <property type="protein sequence ID" value="CAG8560709.1"/>
    <property type="molecule type" value="Genomic_DNA"/>
</dbReference>
<accession>A0ACA9LZT6</accession>
<protein>
    <submittedName>
        <fullName evidence="1">5618_t:CDS:1</fullName>
    </submittedName>
</protein>
<name>A0ACA9LZT6_9GLOM</name>
<evidence type="ECO:0000313" key="2">
    <source>
        <dbReference type="Proteomes" id="UP000789860"/>
    </source>
</evidence>